<dbReference type="Pfam" id="PF03668">
    <property type="entry name" value="RapZ-like_N"/>
    <property type="match status" value="1"/>
</dbReference>
<dbReference type="InterPro" id="IPR005337">
    <property type="entry name" value="RapZ-like"/>
</dbReference>
<dbReference type="OrthoDB" id="9784461at2"/>
<evidence type="ECO:0000259" key="5">
    <source>
        <dbReference type="Pfam" id="PF03668"/>
    </source>
</evidence>
<dbReference type="RefSeq" id="WP_071063266.1">
    <property type="nucleotide sequence ID" value="NZ_MKIE01000005.1"/>
</dbReference>
<feature type="domain" description="RapZ C-terminal" evidence="6">
    <location>
        <begin position="164"/>
        <end position="282"/>
    </location>
</feature>
<dbReference type="GO" id="GO:0005525">
    <property type="term" value="F:GTP binding"/>
    <property type="evidence" value="ECO:0007669"/>
    <property type="project" value="UniProtKB-UniRule"/>
</dbReference>
<dbReference type="PANTHER" id="PTHR30448:SF0">
    <property type="entry name" value="RNASE ADAPTER PROTEIN RAPZ"/>
    <property type="match status" value="1"/>
</dbReference>
<keyword evidence="1 4" id="KW-0547">Nucleotide-binding</keyword>
<dbReference type="GO" id="GO:0005524">
    <property type="term" value="F:ATP binding"/>
    <property type="evidence" value="ECO:0007669"/>
    <property type="project" value="UniProtKB-UniRule"/>
</dbReference>
<evidence type="ECO:0000256" key="2">
    <source>
        <dbReference type="ARBA" id="ARBA00022840"/>
    </source>
</evidence>
<name>A0A1S1V6I9_9FIRM</name>
<evidence type="ECO:0000256" key="3">
    <source>
        <dbReference type="ARBA" id="ARBA00023134"/>
    </source>
</evidence>
<comment type="caution">
    <text evidence="4">Lacks conserved residue(s) required for the propagation of feature annotation.</text>
</comment>
<feature type="binding site" evidence="4">
    <location>
        <begin position="8"/>
        <end position="15"/>
    </location>
    <ligand>
        <name>ATP</name>
        <dbReference type="ChEBI" id="CHEBI:30616"/>
    </ligand>
</feature>
<proteinExistence type="inferred from homology"/>
<evidence type="ECO:0000313" key="8">
    <source>
        <dbReference type="Proteomes" id="UP000180254"/>
    </source>
</evidence>
<comment type="caution">
    <text evidence="7">The sequence shown here is derived from an EMBL/GenBank/DDBJ whole genome shotgun (WGS) entry which is preliminary data.</text>
</comment>
<dbReference type="InterPro" id="IPR053931">
    <property type="entry name" value="RapZ_C"/>
</dbReference>
<dbReference type="SUPFAM" id="SSF52540">
    <property type="entry name" value="P-loop containing nucleoside triphosphate hydrolases"/>
    <property type="match status" value="1"/>
</dbReference>
<dbReference type="EMBL" id="MKIE01000005">
    <property type="protein sequence ID" value="OHW62055.1"/>
    <property type="molecule type" value="Genomic_DNA"/>
</dbReference>
<keyword evidence="3 4" id="KW-0342">GTP-binding</keyword>
<keyword evidence="8" id="KW-1185">Reference proteome</keyword>
<dbReference type="STRING" id="39480.EUAN_15030"/>
<evidence type="ECO:0000313" key="7">
    <source>
        <dbReference type="EMBL" id="OHW62055.1"/>
    </source>
</evidence>
<gene>
    <name evidence="7" type="ORF">EUAN_15030</name>
</gene>
<evidence type="ECO:0000259" key="6">
    <source>
        <dbReference type="Pfam" id="PF22740"/>
    </source>
</evidence>
<evidence type="ECO:0000256" key="4">
    <source>
        <dbReference type="HAMAP-Rule" id="MF_00636"/>
    </source>
</evidence>
<dbReference type="HAMAP" id="MF_00636">
    <property type="entry name" value="RapZ_like"/>
    <property type="match status" value="1"/>
</dbReference>
<dbReference type="Pfam" id="PF22740">
    <property type="entry name" value="PapZ_C"/>
    <property type="match status" value="1"/>
</dbReference>
<organism evidence="7 8">
    <name type="scientific">Andreesenia angusta</name>
    <dbReference type="NCBI Taxonomy" id="39480"/>
    <lineage>
        <taxon>Bacteria</taxon>
        <taxon>Bacillati</taxon>
        <taxon>Bacillota</taxon>
        <taxon>Tissierellia</taxon>
        <taxon>Tissierellales</taxon>
        <taxon>Gottschalkiaceae</taxon>
        <taxon>Andreesenia</taxon>
    </lineage>
</organism>
<evidence type="ECO:0000256" key="1">
    <source>
        <dbReference type="ARBA" id="ARBA00022741"/>
    </source>
</evidence>
<accession>A0A1S1V6I9</accession>
<keyword evidence="2 4" id="KW-0067">ATP-binding</keyword>
<reference evidence="7 8" key="1">
    <citation type="submission" date="2016-09" db="EMBL/GenBank/DDBJ databases">
        <title>Genome sequence of Eubacterium angustum.</title>
        <authorList>
            <person name="Poehlein A."/>
            <person name="Daniel R."/>
        </authorList>
    </citation>
    <scope>NUCLEOTIDE SEQUENCE [LARGE SCALE GENOMIC DNA]</scope>
    <source>
        <strain evidence="7 8">DSM 1989</strain>
    </source>
</reference>
<feature type="domain" description="RapZ-like N-terminal" evidence="5">
    <location>
        <begin position="1"/>
        <end position="155"/>
    </location>
</feature>
<dbReference type="InterPro" id="IPR053930">
    <property type="entry name" value="RapZ-like_N"/>
</dbReference>
<protein>
    <submittedName>
        <fullName evidence="7">GlmZ(SRNA)-inactivating NTPase</fullName>
    </submittedName>
</protein>
<dbReference type="NCBIfam" id="NF003828">
    <property type="entry name" value="PRK05416.1"/>
    <property type="match status" value="1"/>
</dbReference>
<dbReference type="Gene3D" id="3.40.50.300">
    <property type="entry name" value="P-loop containing nucleotide triphosphate hydrolases"/>
    <property type="match status" value="1"/>
</dbReference>
<dbReference type="InterPro" id="IPR027417">
    <property type="entry name" value="P-loop_NTPase"/>
</dbReference>
<sequence length="284" mass="32428">MKFIIITGLSGAGKSEVLKVLEDQGFYCIANLPPVLLKDFVELTMSKKSDFENVALLINTKESDAIHKFFENIKDLSESDIDYEILFLDASDRVLTKRFKELRRPHPFSPDGGIVKGIELEREELKGIKSKANHIIDTSNMTLGKLKEEVTKIFLEGSKSEKLSISVVSFGFKKGIPMDIDLLFDVRFLPNPYYIDELRPLTGNDSEVREYVMGFEESRVFLEKLKGMVEYLIPYYIKEGKSQLVIGIGCTGGKHRSVTIANELNEYLLDKEYRVTVIHREQEK</sequence>
<dbReference type="PANTHER" id="PTHR30448">
    <property type="entry name" value="RNASE ADAPTER PROTEIN RAPZ"/>
    <property type="match status" value="1"/>
</dbReference>
<dbReference type="Proteomes" id="UP000180254">
    <property type="component" value="Unassembled WGS sequence"/>
</dbReference>
<dbReference type="AlphaFoldDB" id="A0A1S1V6I9"/>
<dbReference type="PIRSF" id="PIRSF005052">
    <property type="entry name" value="P-loopkin"/>
    <property type="match status" value="1"/>
</dbReference>